<keyword evidence="6" id="KW-1185">Reference proteome</keyword>
<dbReference type="AlphaFoldDB" id="A0A392U9N2"/>
<evidence type="ECO:0000313" key="5">
    <source>
        <dbReference type="EMBL" id="MCI69160.1"/>
    </source>
</evidence>
<keyword evidence="4" id="KW-0460">Magnesium</keyword>
<dbReference type="GO" id="GO:0046872">
    <property type="term" value="F:metal ion binding"/>
    <property type="evidence" value="ECO:0007669"/>
    <property type="project" value="UniProtKB-KW"/>
</dbReference>
<accession>A0A392U9N2</accession>
<evidence type="ECO:0000256" key="2">
    <source>
        <dbReference type="ARBA" id="ARBA00022723"/>
    </source>
</evidence>
<dbReference type="PANTHER" id="PTHR22748">
    <property type="entry name" value="AP ENDONUCLEASE"/>
    <property type="match status" value="1"/>
</dbReference>
<keyword evidence="3" id="KW-0378">Hydrolase</keyword>
<dbReference type="GO" id="GO:0003906">
    <property type="term" value="F:DNA-(apurinic or apyrimidinic site) endonuclease activity"/>
    <property type="evidence" value="ECO:0007669"/>
    <property type="project" value="TreeGrafter"/>
</dbReference>
<dbReference type="EMBL" id="LXQA010750449">
    <property type="protein sequence ID" value="MCI69160.1"/>
    <property type="molecule type" value="Genomic_DNA"/>
</dbReference>
<proteinExistence type="predicted"/>
<sequence length="64" mass="7356">MKIVSWNIRRLGGSEKRQEVRQLVGQQKPFLVCIQESKLQFCDAFVCASLWGNSPHAFSYRPSV</sequence>
<name>A0A392U9N2_9FABA</name>
<comment type="caution">
    <text evidence="5">The sequence shown here is derived from an EMBL/GenBank/DDBJ whole genome shotgun (WGS) entry which is preliminary data.</text>
</comment>
<dbReference type="PANTHER" id="PTHR22748:SF11">
    <property type="entry name" value="OS07G0184032 PROTEIN"/>
    <property type="match status" value="1"/>
</dbReference>
<evidence type="ECO:0000256" key="1">
    <source>
        <dbReference type="ARBA" id="ARBA00001946"/>
    </source>
</evidence>
<dbReference type="GO" id="GO:0005634">
    <property type="term" value="C:nucleus"/>
    <property type="evidence" value="ECO:0007669"/>
    <property type="project" value="TreeGrafter"/>
</dbReference>
<dbReference type="GO" id="GO:0008311">
    <property type="term" value="F:double-stranded DNA 3'-5' DNA exonuclease activity"/>
    <property type="evidence" value="ECO:0007669"/>
    <property type="project" value="TreeGrafter"/>
</dbReference>
<evidence type="ECO:0000256" key="4">
    <source>
        <dbReference type="ARBA" id="ARBA00022842"/>
    </source>
</evidence>
<dbReference type="Gene3D" id="3.60.10.10">
    <property type="entry name" value="Endonuclease/exonuclease/phosphatase"/>
    <property type="match status" value="1"/>
</dbReference>
<comment type="cofactor">
    <cofactor evidence="1">
        <name>Mg(2+)</name>
        <dbReference type="ChEBI" id="CHEBI:18420"/>
    </cofactor>
</comment>
<dbReference type="GO" id="GO:0008081">
    <property type="term" value="F:phosphoric diester hydrolase activity"/>
    <property type="evidence" value="ECO:0007669"/>
    <property type="project" value="TreeGrafter"/>
</dbReference>
<dbReference type="GO" id="GO:0006284">
    <property type="term" value="P:base-excision repair"/>
    <property type="evidence" value="ECO:0007669"/>
    <property type="project" value="TreeGrafter"/>
</dbReference>
<dbReference type="Proteomes" id="UP000265520">
    <property type="component" value="Unassembled WGS sequence"/>
</dbReference>
<protein>
    <submittedName>
        <fullName evidence="5">Cytochrome P450</fullName>
    </submittedName>
</protein>
<feature type="non-terminal residue" evidence="5">
    <location>
        <position position="64"/>
    </location>
</feature>
<dbReference type="InterPro" id="IPR004808">
    <property type="entry name" value="AP_endonuc_1"/>
</dbReference>
<evidence type="ECO:0000256" key="3">
    <source>
        <dbReference type="ARBA" id="ARBA00022801"/>
    </source>
</evidence>
<keyword evidence="2" id="KW-0479">Metal-binding</keyword>
<reference evidence="5 6" key="1">
    <citation type="journal article" date="2018" name="Front. Plant Sci.">
        <title>Red Clover (Trifolium pratense) and Zigzag Clover (T. medium) - A Picture of Genomic Similarities and Differences.</title>
        <authorList>
            <person name="Dluhosova J."/>
            <person name="Istvanek J."/>
            <person name="Nedelnik J."/>
            <person name="Repkova J."/>
        </authorList>
    </citation>
    <scope>NUCLEOTIDE SEQUENCE [LARGE SCALE GENOMIC DNA]</scope>
    <source>
        <strain evidence="6">cv. 10/8</strain>
        <tissue evidence="5">Leaf</tissue>
    </source>
</reference>
<evidence type="ECO:0000313" key="6">
    <source>
        <dbReference type="Proteomes" id="UP000265520"/>
    </source>
</evidence>
<dbReference type="InterPro" id="IPR036691">
    <property type="entry name" value="Endo/exonu/phosph_ase_sf"/>
</dbReference>
<organism evidence="5 6">
    <name type="scientific">Trifolium medium</name>
    <dbReference type="NCBI Taxonomy" id="97028"/>
    <lineage>
        <taxon>Eukaryota</taxon>
        <taxon>Viridiplantae</taxon>
        <taxon>Streptophyta</taxon>
        <taxon>Embryophyta</taxon>
        <taxon>Tracheophyta</taxon>
        <taxon>Spermatophyta</taxon>
        <taxon>Magnoliopsida</taxon>
        <taxon>eudicotyledons</taxon>
        <taxon>Gunneridae</taxon>
        <taxon>Pentapetalae</taxon>
        <taxon>rosids</taxon>
        <taxon>fabids</taxon>
        <taxon>Fabales</taxon>
        <taxon>Fabaceae</taxon>
        <taxon>Papilionoideae</taxon>
        <taxon>50 kb inversion clade</taxon>
        <taxon>NPAAA clade</taxon>
        <taxon>Hologalegina</taxon>
        <taxon>IRL clade</taxon>
        <taxon>Trifolieae</taxon>
        <taxon>Trifolium</taxon>
    </lineage>
</organism>
<dbReference type="SUPFAM" id="SSF56219">
    <property type="entry name" value="DNase I-like"/>
    <property type="match status" value="1"/>
</dbReference>